<dbReference type="KEGG" id="rid:RIdsm_03551"/>
<evidence type="ECO:0000256" key="2">
    <source>
        <dbReference type="ARBA" id="ARBA00009045"/>
    </source>
</evidence>
<keyword evidence="4 9" id="KW-0378">Hydrolase</keyword>
<sequence>MSASIPRPPEETQPCWAEPLDAARLSPQLERMFPIRDHNPSGRTPYVTYALMAANILIFIGYWPQFTDARDLNAFFYEWAMVPRMVVENGTYHTVFTSMFLHGGVMHLLGNMLFLYIFGDNMEDEMGHIGYLAFYLASGIGAGVAHIMAAPYSPVPTVGASGAIAGVMGGYLLLFPKAKVDILIIFIFFFRIFTIPAWIMLALWFGIQLFAGFGADAMQGGVAYWAHAGGFIVGAILTLPVFLARGGRAFWDRTHGHPPHPDAEYKYVRSNVPTVGRKRR</sequence>
<feature type="domain" description="Peptidase S54 rhomboid" evidence="8">
    <location>
        <begin position="90"/>
        <end position="241"/>
    </location>
</feature>
<gene>
    <name evidence="9" type="primary">gluP</name>
    <name evidence="9" type="ORF">RIdsm_03551</name>
</gene>
<evidence type="ECO:0000256" key="3">
    <source>
        <dbReference type="ARBA" id="ARBA00022692"/>
    </source>
</evidence>
<feature type="transmembrane region" description="Helical" evidence="7">
    <location>
        <begin position="46"/>
        <end position="63"/>
    </location>
</feature>
<dbReference type="EC" id="3.4.21.105" evidence="9"/>
<proteinExistence type="inferred from homology"/>
<evidence type="ECO:0000256" key="1">
    <source>
        <dbReference type="ARBA" id="ARBA00004141"/>
    </source>
</evidence>
<feature type="transmembrane region" description="Helical" evidence="7">
    <location>
        <begin position="129"/>
        <end position="149"/>
    </location>
</feature>
<dbReference type="InterPro" id="IPR050925">
    <property type="entry name" value="Rhomboid_protease_S54"/>
</dbReference>
<evidence type="ECO:0000259" key="8">
    <source>
        <dbReference type="Pfam" id="PF01694"/>
    </source>
</evidence>
<dbReference type="PANTHER" id="PTHR43731">
    <property type="entry name" value="RHOMBOID PROTEASE"/>
    <property type="match status" value="1"/>
</dbReference>
<dbReference type="EMBL" id="CP031598">
    <property type="protein sequence ID" value="QEW27732.1"/>
    <property type="molecule type" value="Genomic_DNA"/>
</dbReference>
<dbReference type="InterPro" id="IPR035952">
    <property type="entry name" value="Rhomboid-like_sf"/>
</dbReference>
<evidence type="ECO:0000313" key="9">
    <source>
        <dbReference type="EMBL" id="QEW27732.1"/>
    </source>
</evidence>
<name>A0A5P3AEG2_9RHOB</name>
<dbReference type="AlphaFoldDB" id="A0A5P3AEG2"/>
<feature type="transmembrane region" description="Helical" evidence="7">
    <location>
        <begin position="155"/>
        <end position="175"/>
    </location>
</feature>
<keyword evidence="3 7" id="KW-0812">Transmembrane</keyword>
<feature type="transmembrane region" description="Helical" evidence="7">
    <location>
        <begin position="182"/>
        <end position="210"/>
    </location>
</feature>
<keyword evidence="5 7" id="KW-1133">Transmembrane helix</keyword>
<comment type="subcellular location">
    <subcellularLocation>
        <location evidence="1">Membrane</location>
        <topology evidence="1">Multi-pass membrane protein</topology>
    </subcellularLocation>
</comment>
<evidence type="ECO:0000256" key="6">
    <source>
        <dbReference type="ARBA" id="ARBA00023136"/>
    </source>
</evidence>
<evidence type="ECO:0000256" key="5">
    <source>
        <dbReference type="ARBA" id="ARBA00022989"/>
    </source>
</evidence>
<feature type="transmembrane region" description="Helical" evidence="7">
    <location>
        <begin position="222"/>
        <end position="243"/>
    </location>
</feature>
<evidence type="ECO:0000256" key="4">
    <source>
        <dbReference type="ARBA" id="ARBA00022801"/>
    </source>
</evidence>
<comment type="similarity">
    <text evidence="2">Belongs to the peptidase S54 family.</text>
</comment>
<dbReference type="InterPro" id="IPR022764">
    <property type="entry name" value="Peptidase_S54_rhomboid_dom"/>
</dbReference>
<dbReference type="Proteomes" id="UP000325785">
    <property type="component" value="Chromosome"/>
</dbReference>
<dbReference type="GO" id="GO:0004252">
    <property type="term" value="F:serine-type endopeptidase activity"/>
    <property type="evidence" value="ECO:0007669"/>
    <property type="project" value="InterPro"/>
</dbReference>
<organism evidence="9 10">
    <name type="scientific">Roseovarius indicus</name>
    <dbReference type="NCBI Taxonomy" id="540747"/>
    <lineage>
        <taxon>Bacteria</taxon>
        <taxon>Pseudomonadati</taxon>
        <taxon>Pseudomonadota</taxon>
        <taxon>Alphaproteobacteria</taxon>
        <taxon>Rhodobacterales</taxon>
        <taxon>Roseobacteraceae</taxon>
        <taxon>Roseovarius</taxon>
    </lineage>
</organism>
<feature type="transmembrane region" description="Helical" evidence="7">
    <location>
        <begin position="95"/>
        <end position="117"/>
    </location>
</feature>
<dbReference type="PANTHER" id="PTHR43731:SF14">
    <property type="entry name" value="PRESENILIN-ASSOCIATED RHOMBOID-LIKE PROTEIN, MITOCHONDRIAL"/>
    <property type="match status" value="1"/>
</dbReference>
<dbReference type="FunFam" id="1.20.1540.10:FF:000027">
    <property type="entry name" value="Rhomboid family intramembrane serine protease"/>
    <property type="match status" value="1"/>
</dbReference>
<evidence type="ECO:0000256" key="7">
    <source>
        <dbReference type="SAM" id="Phobius"/>
    </source>
</evidence>
<dbReference type="Gene3D" id="1.20.1540.10">
    <property type="entry name" value="Rhomboid-like"/>
    <property type="match status" value="1"/>
</dbReference>
<evidence type="ECO:0000313" key="10">
    <source>
        <dbReference type="Proteomes" id="UP000325785"/>
    </source>
</evidence>
<dbReference type="SUPFAM" id="SSF144091">
    <property type="entry name" value="Rhomboid-like"/>
    <property type="match status" value="1"/>
</dbReference>
<dbReference type="GO" id="GO:0016020">
    <property type="term" value="C:membrane"/>
    <property type="evidence" value="ECO:0007669"/>
    <property type="project" value="UniProtKB-SubCell"/>
</dbReference>
<keyword evidence="6 7" id="KW-0472">Membrane</keyword>
<dbReference type="GO" id="GO:0006508">
    <property type="term" value="P:proteolysis"/>
    <property type="evidence" value="ECO:0007669"/>
    <property type="project" value="UniProtKB-KW"/>
</dbReference>
<protein>
    <submittedName>
        <fullName evidence="9">Rhomboid protease GluP</fullName>
        <ecNumber evidence="9">3.4.21.105</ecNumber>
    </submittedName>
</protein>
<accession>A0A5P3AEG2</accession>
<dbReference type="Pfam" id="PF01694">
    <property type="entry name" value="Rhomboid"/>
    <property type="match status" value="1"/>
</dbReference>
<keyword evidence="9" id="KW-0645">Protease</keyword>
<reference evidence="9 10" key="1">
    <citation type="submission" date="2018-08" db="EMBL/GenBank/DDBJ databases">
        <title>Genetic Globetrotter - A new plasmid hitch-hiking vast phylogenetic and geographic distances.</title>
        <authorList>
            <person name="Vollmers J."/>
            <person name="Petersen J."/>
        </authorList>
    </citation>
    <scope>NUCLEOTIDE SEQUENCE [LARGE SCALE GENOMIC DNA]</scope>
    <source>
        <strain evidence="9 10">DSM 26383</strain>
    </source>
</reference>